<name>A0ABC8D8P8_BACVE</name>
<accession>A0ABC8D8P8</accession>
<evidence type="ECO:0000313" key="2">
    <source>
        <dbReference type="EMBL" id="AWX72296.1"/>
    </source>
</evidence>
<organism evidence="2 3">
    <name type="scientific">Bacillus velezensis</name>
    <dbReference type="NCBI Taxonomy" id="492670"/>
    <lineage>
        <taxon>Bacteria</taxon>
        <taxon>Bacillati</taxon>
        <taxon>Bacillota</taxon>
        <taxon>Bacilli</taxon>
        <taxon>Bacillales</taxon>
        <taxon>Bacillaceae</taxon>
        <taxon>Bacillus</taxon>
        <taxon>Bacillus amyloliquefaciens group</taxon>
    </lineage>
</organism>
<dbReference type="AlphaFoldDB" id="A0ABC8D8P8"/>
<dbReference type="EMBL" id="CP030150">
    <property type="protein sequence ID" value="AWX72296.1"/>
    <property type="molecule type" value="Genomic_DNA"/>
</dbReference>
<proteinExistence type="predicted"/>
<gene>
    <name evidence="2" type="ORF">BVDSYZ_09775</name>
</gene>
<feature type="chain" id="PRO_5044780562" description="Transcriptional regulator" evidence="1">
    <location>
        <begin position="41"/>
        <end position="103"/>
    </location>
</feature>
<evidence type="ECO:0000313" key="3">
    <source>
        <dbReference type="Proteomes" id="UP000250069"/>
    </source>
</evidence>
<evidence type="ECO:0000256" key="1">
    <source>
        <dbReference type="SAM" id="SignalP"/>
    </source>
</evidence>
<dbReference type="Proteomes" id="UP000250069">
    <property type="component" value="Chromosome"/>
</dbReference>
<sequence length="103" mass="11548">MSKQQATNQKGAIKMLKSKFKKIAGATALVGALLVSGVQAADAATKPGNLIPIRNKQFDDKVEEYRWLGNDTVRIFFRDSEGKYYWEDFECVTTEGGVCYVYE</sequence>
<evidence type="ECO:0008006" key="4">
    <source>
        <dbReference type="Google" id="ProtNLM"/>
    </source>
</evidence>
<reference evidence="2 3" key="1">
    <citation type="submission" date="2018-06" db="EMBL/GenBank/DDBJ databases">
        <title>Complete Genome Sequence of Bacillus velezensis DSYZ, a Plant Growth-Promoting Rhizobacterium with Antifungal Activity.</title>
        <authorList>
            <person name="Du B."/>
            <person name="Ding Y."/>
            <person name="Liu K."/>
            <person name="Yao L."/>
            <person name="Wang C."/>
            <person name="Li H."/>
            <person name="Liu H."/>
        </authorList>
    </citation>
    <scope>NUCLEOTIDE SEQUENCE [LARGE SCALE GENOMIC DNA]</scope>
    <source>
        <strain evidence="2 3">DSYZ</strain>
    </source>
</reference>
<protein>
    <recommendedName>
        <fullName evidence="4">Transcriptional regulator</fullName>
    </recommendedName>
</protein>
<feature type="signal peptide" evidence="1">
    <location>
        <begin position="1"/>
        <end position="40"/>
    </location>
</feature>
<keyword evidence="1" id="KW-0732">Signal</keyword>